<dbReference type="AlphaFoldDB" id="A0A3N4HQA2"/>
<protein>
    <submittedName>
        <fullName evidence="1">Uncharacterized protein</fullName>
    </submittedName>
</protein>
<keyword evidence="2" id="KW-1185">Reference proteome</keyword>
<reference evidence="1 2" key="1">
    <citation type="journal article" date="2018" name="Nat. Ecol. Evol.">
        <title>Pezizomycetes genomes reveal the molecular basis of ectomycorrhizal truffle lifestyle.</title>
        <authorList>
            <person name="Murat C."/>
            <person name="Payen T."/>
            <person name="Noel B."/>
            <person name="Kuo A."/>
            <person name="Morin E."/>
            <person name="Chen J."/>
            <person name="Kohler A."/>
            <person name="Krizsan K."/>
            <person name="Balestrini R."/>
            <person name="Da Silva C."/>
            <person name="Montanini B."/>
            <person name="Hainaut M."/>
            <person name="Levati E."/>
            <person name="Barry K.W."/>
            <person name="Belfiori B."/>
            <person name="Cichocki N."/>
            <person name="Clum A."/>
            <person name="Dockter R.B."/>
            <person name="Fauchery L."/>
            <person name="Guy J."/>
            <person name="Iotti M."/>
            <person name="Le Tacon F."/>
            <person name="Lindquist E.A."/>
            <person name="Lipzen A."/>
            <person name="Malagnac F."/>
            <person name="Mello A."/>
            <person name="Molinier V."/>
            <person name="Miyauchi S."/>
            <person name="Poulain J."/>
            <person name="Riccioni C."/>
            <person name="Rubini A."/>
            <person name="Sitrit Y."/>
            <person name="Splivallo R."/>
            <person name="Traeger S."/>
            <person name="Wang M."/>
            <person name="Zifcakova L."/>
            <person name="Wipf D."/>
            <person name="Zambonelli A."/>
            <person name="Paolocci F."/>
            <person name="Nowrousian M."/>
            <person name="Ottonello S."/>
            <person name="Baldrian P."/>
            <person name="Spatafora J.W."/>
            <person name="Henrissat B."/>
            <person name="Nagy L.G."/>
            <person name="Aury J.M."/>
            <person name="Wincker P."/>
            <person name="Grigoriev I.V."/>
            <person name="Bonfante P."/>
            <person name="Martin F.M."/>
        </authorList>
    </citation>
    <scope>NUCLEOTIDE SEQUENCE [LARGE SCALE GENOMIC DNA]</scope>
    <source>
        <strain evidence="1 2">RN42</strain>
    </source>
</reference>
<gene>
    <name evidence="1" type="ORF">BJ508DRAFT_313054</name>
</gene>
<evidence type="ECO:0000313" key="2">
    <source>
        <dbReference type="Proteomes" id="UP000275078"/>
    </source>
</evidence>
<dbReference type="EMBL" id="ML119796">
    <property type="protein sequence ID" value="RPA74231.1"/>
    <property type="molecule type" value="Genomic_DNA"/>
</dbReference>
<sequence>MSMMTTQPILLTADPSSPMGAFWRFRYGQYIPDDVESQLQAAPAVRQVPRPATFPPEYYFDMDSQLRNVRPNVAQTYTQKFELLESVVFQDHHGTWGTILADSSFTFTRRALWIFWRFWGENRLYRTAAFVQNYPLLAATLRSFYDEFPIFEKGSPERERGVISDSPQRDFFQSFSGMDPGSTLDLPEINNSEFPVSNELKDEILAKLRRISKQLLSPANGQLSAEETFGTCAWMESRDRQSLETIWQHRAETSDILRVRQNEQIPVQVPHVISTASFPREFYANLVRERERIREIYAGTYSPSLSARQAAALRAAVEAFETLLDTHTNYDSVYRPGEGSGF</sequence>
<name>A0A3N4HQA2_ASCIM</name>
<proteinExistence type="predicted"/>
<evidence type="ECO:0000313" key="1">
    <source>
        <dbReference type="EMBL" id="RPA74231.1"/>
    </source>
</evidence>
<organism evidence="1 2">
    <name type="scientific">Ascobolus immersus RN42</name>
    <dbReference type="NCBI Taxonomy" id="1160509"/>
    <lineage>
        <taxon>Eukaryota</taxon>
        <taxon>Fungi</taxon>
        <taxon>Dikarya</taxon>
        <taxon>Ascomycota</taxon>
        <taxon>Pezizomycotina</taxon>
        <taxon>Pezizomycetes</taxon>
        <taxon>Pezizales</taxon>
        <taxon>Ascobolaceae</taxon>
        <taxon>Ascobolus</taxon>
    </lineage>
</organism>
<dbReference type="Proteomes" id="UP000275078">
    <property type="component" value="Unassembled WGS sequence"/>
</dbReference>
<accession>A0A3N4HQA2</accession>